<dbReference type="InParanoid" id="E3M8H6"/>
<dbReference type="Pfam" id="PF00646">
    <property type="entry name" value="F-box"/>
    <property type="match status" value="1"/>
</dbReference>
<dbReference type="InterPro" id="IPR001810">
    <property type="entry name" value="F-box_dom"/>
</dbReference>
<evidence type="ECO:0000313" key="2">
    <source>
        <dbReference type="EMBL" id="EFO94418.1"/>
    </source>
</evidence>
<dbReference type="InterPro" id="IPR012885">
    <property type="entry name" value="F-box_Sdz-33"/>
</dbReference>
<feature type="domain" description="F-box" evidence="1">
    <location>
        <begin position="9"/>
        <end position="56"/>
    </location>
</feature>
<dbReference type="HOGENOM" id="CLU_028840_2_0_1"/>
<proteinExistence type="predicted"/>
<evidence type="ECO:0000313" key="3">
    <source>
        <dbReference type="Proteomes" id="UP000008281"/>
    </source>
</evidence>
<sequence>MAVPPNTKPIPILKLPFIPLNYIIQHFNPLAILDFSLLSRKCRYIIKSTNLEKYDMGLSFHSDQYLIRFQRKDIFLFYFSVDMLRARNKYLQTKISPFTNNGNEVSIEFAKFWVNYVCDLFRTKFNWLFLNSNASIEHMSAVAEWTKSLISECWCCYFAGDDANSESITRFFEIANFPIRFLVFDLKHEYEIAPINFGVLNAEEVRIFTKTSKNPVNWFTVEQMMRTNCSKMILGACTFDENDLNQFIKGWINGNNSKMEVFITVVKTIDFVLVFDGIEVDVRDPMLVRPFYSSMLTHPLEFLIVGGLDIRRNDGTVASIQRGLEFAGPRIMHYFTMVVWPQGSS</sequence>
<dbReference type="PANTHER" id="PTHR21503">
    <property type="entry name" value="F-BOX-CONTAINING HYPOTHETICAL PROTEIN C.ELEGANS"/>
    <property type="match status" value="1"/>
</dbReference>
<keyword evidence="3" id="KW-1185">Reference proteome</keyword>
<accession>E3M8H6</accession>
<dbReference type="AlphaFoldDB" id="E3M8H6"/>
<dbReference type="PROSITE" id="PS50181">
    <property type="entry name" value="FBOX"/>
    <property type="match status" value="1"/>
</dbReference>
<dbReference type="PANTHER" id="PTHR21503:SF8">
    <property type="entry name" value="F-BOX ASSOCIATED DOMAIN-CONTAINING PROTEIN-RELATED"/>
    <property type="match status" value="1"/>
</dbReference>
<protein>
    <recommendedName>
        <fullName evidence="1">F-box domain-containing protein</fullName>
    </recommendedName>
</protein>
<gene>
    <name evidence="2" type="ORF">CRE_13378</name>
</gene>
<organism evidence="3">
    <name type="scientific">Caenorhabditis remanei</name>
    <name type="common">Caenorhabditis vulgaris</name>
    <dbReference type="NCBI Taxonomy" id="31234"/>
    <lineage>
        <taxon>Eukaryota</taxon>
        <taxon>Metazoa</taxon>
        <taxon>Ecdysozoa</taxon>
        <taxon>Nematoda</taxon>
        <taxon>Chromadorea</taxon>
        <taxon>Rhabditida</taxon>
        <taxon>Rhabditina</taxon>
        <taxon>Rhabditomorpha</taxon>
        <taxon>Rhabditoidea</taxon>
        <taxon>Rhabditidae</taxon>
        <taxon>Peloderinae</taxon>
        <taxon>Caenorhabditis</taxon>
    </lineage>
</organism>
<dbReference type="EMBL" id="DS268428">
    <property type="protein sequence ID" value="EFO94418.1"/>
    <property type="molecule type" value="Genomic_DNA"/>
</dbReference>
<dbReference type="Proteomes" id="UP000008281">
    <property type="component" value="Unassembled WGS sequence"/>
</dbReference>
<evidence type="ECO:0000259" key="1">
    <source>
        <dbReference type="PROSITE" id="PS50181"/>
    </source>
</evidence>
<name>E3M8H6_CAERE</name>
<reference evidence="2" key="1">
    <citation type="submission" date="2007-07" db="EMBL/GenBank/DDBJ databases">
        <title>PCAP assembly of the Caenorhabditis remanei genome.</title>
        <authorList>
            <consortium name="The Caenorhabditis remanei Sequencing Consortium"/>
            <person name="Wilson R.K."/>
        </authorList>
    </citation>
    <scope>NUCLEOTIDE SEQUENCE [LARGE SCALE GENOMIC DNA]</scope>
    <source>
        <strain evidence="2">PB4641</strain>
    </source>
</reference>
<dbReference type="Pfam" id="PF07735">
    <property type="entry name" value="FBA_2"/>
    <property type="match status" value="1"/>
</dbReference>